<evidence type="ECO:0000256" key="1">
    <source>
        <dbReference type="SAM" id="Phobius"/>
    </source>
</evidence>
<organism evidence="2 3">
    <name type="scientific">Helicobacter cetorum (strain ATCC BAA-429 / MIT 00-7128)</name>
    <dbReference type="NCBI Taxonomy" id="182217"/>
    <lineage>
        <taxon>Bacteria</taxon>
        <taxon>Pseudomonadati</taxon>
        <taxon>Campylobacterota</taxon>
        <taxon>Epsilonproteobacteria</taxon>
        <taxon>Campylobacterales</taxon>
        <taxon>Helicobacteraceae</taxon>
        <taxon>Helicobacter</taxon>
    </lineage>
</organism>
<reference evidence="3" key="1">
    <citation type="submission" date="2012-04" db="EMBL/GenBank/DDBJ databases">
        <title>Complete genome sequence of Helicobacter cetorum strain MIT 00-7128.</title>
        <authorList>
            <person name="Kersulyte D."/>
            <person name="Berg D.E."/>
        </authorList>
    </citation>
    <scope>NUCLEOTIDE SEQUENCE [LARGE SCALE GENOMIC DNA]</scope>
    <source>
        <strain evidence="3">MIT 00-7128</strain>
    </source>
</reference>
<keyword evidence="1" id="KW-0812">Transmembrane</keyword>
<dbReference type="KEGG" id="hce:HCW_07160"/>
<protein>
    <submittedName>
        <fullName evidence="2">Uncharacterized protein</fullName>
    </submittedName>
</protein>
<accession>I0EP21</accession>
<dbReference type="AlphaFoldDB" id="I0EP21"/>
<keyword evidence="1" id="KW-1133">Transmembrane helix</keyword>
<sequence length="70" mass="6937">MQQKDGASLDYDNGKISMSFVGNTAIFVAGAVVAVGCVYVGFVLAGATGGVAVASGVAKGITHGITRFRG</sequence>
<feature type="transmembrane region" description="Helical" evidence="1">
    <location>
        <begin position="20"/>
        <end position="42"/>
    </location>
</feature>
<keyword evidence="3" id="KW-1185">Reference proteome</keyword>
<dbReference type="PATRIC" id="fig|182217.3.peg.1514"/>
<proteinExistence type="predicted"/>
<gene>
    <name evidence="2" type="ordered locus">HCW_07160</name>
</gene>
<dbReference type="HOGENOM" id="CLU_2752240_0_0_7"/>
<name>I0EP21_HELC0</name>
<keyword evidence="1" id="KW-0472">Membrane</keyword>
<evidence type="ECO:0000313" key="2">
    <source>
        <dbReference type="EMBL" id="AFI04690.1"/>
    </source>
</evidence>
<dbReference type="RefSeq" id="WP_014661557.1">
    <property type="nucleotide sequence ID" value="NC_017737.1"/>
</dbReference>
<dbReference type="Proteomes" id="UP000005010">
    <property type="component" value="Chromosome"/>
</dbReference>
<evidence type="ECO:0000313" key="3">
    <source>
        <dbReference type="Proteomes" id="UP000005010"/>
    </source>
</evidence>
<dbReference type="EMBL" id="CP003479">
    <property type="protein sequence ID" value="AFI04690.1"/>
    <property type="molecule type" value="Genomic_DNA"/>
</dbReference>